<accession>A0A2A7SG65</accession>
<proteinExistence type="predicted"/>
<name>A0A2A7SG65_BURGA</name>
<dbReference type="Proteomes" id="UP000220629">
    <property type="component" value="Unassembled WGS sequence"/>
</dbReference>
<dbReference type="RefSeq" id="WP_096750881.1">
    <property type="nucleotide sequence ID" value="NZ_CADEPO010000009.1"/>
</dbReference>
<sequence length="381" mass="41546">MSFELPQLDTQTYAQLLTELVRRIPQYTDQWTDYNDSDPGITLLQLLTWIGESLLYQADRIPLVTDENFLRWVLGLYSGSPTPSDPPYAALADKQHDADFLALRAALARLETGQPTSRAALQREVLLYRQQPYMALTLDDTRTLAMQANPVIAAQNAQRAKANPPLAPMLLLVAAYALTHDQAIQLYLLGNAPLGYQYPPWPNTGEYPGSTSIARRLLLLAPQNQQDRQDQTSTLLYNVNGYLAPRVLAGSTLLVQAAQFTSIDLTLAIRCVAGAKLSPILDALVSLLYDYLLPTGGPAGGWRYGQAPTADDLRHLVLGVPGVEAIDSFVYTYLPTIVLGEMAQLGANTLLAALPPGRSAQRYAGLPQLRCLDITATGANG</sequence>
<reference evidence="2" key="1">
    <citation type="submission" date="2017-09" db="EMBL/GenBank/DDBJ databases">
        <title>FDA dAtabase for Regulatory Grade micrObial Sequences (FDA-ARGOS): Supporting development and validation of Infectious Disease Dx tests.</title>
        <authorList>
            <person name="Minogue T."/>
            <person name="Wolcott M."/>
            <person name="Wasieloski L."/>
            <person name="Aguilar W."/>
            <person name="Moore D."/>
            <person name="Tallon L."/>
            <person name="Sadzewicz L."/>
            <person name="Ott S."/>
            <person name="Zhao X."/>
            <person name="Nagaraj S."/>
            <person name="Vavikolanu K."/>
            <person name="Aluvathingal J."/>
            <person name="Nadendla S."/>
            <person name="Sichtig H."/>
        </authorList>
    </citation>
    <scope>NUCLEOTIDE SEQUENCE [LARGE SCALE GENOMIC DNA]</scope>
    <source>
        <strain evidence="2">FDAARGOS_390</strain>
    </source>
</reference>
<dbReference type="AlphaFoldDB" id="A0A2A7SG65"/>
<dbReference type="EMBL" id="PDDY01000001">
    <property type="protein sequence ID" value="PEH42270.1"/>
    <property type="molecule type" value="Genomic_DNA"/>
</dbReference>
<evidence type="ECO:0000313" key="2">
    <source>
        <dbReference type="Proteomes" id="UP000220629"/>
    </source>
</evidence>
<gene>
    <name evidence="1" type="ORF">CRM94_09005</name>
</gene>
<protein>
    <recommendedName>
        <fullName evidence="3">Baseplate protein J-like domain-containing protein</fullName>
    </recommendedName>
</protein>
<evidence type="ECO:0000313" key="1">
    <source>
        <dbReference type="EMBL" id="PEH42270.1"/>
    </source>
</evidence>
<organism evidence="1 2">
    <name type="scientific">Burkholderia gladioli</name>
    <name type="common">Pseudomonas marginata</name>
    <name type="synonym">Phytomonas marginata</name>
    <dbReference type="NCBI Taxonomy" id="28095"/>
    <lineage>
        <taxon>Bacteria</taxon>
        <taxon>Pseudomonadati</taxon>
        <taxon>Pseudomonadota</taxon>
        <taxon>Betaproteobacteria</taxon>
        <taxon>Burkholderiales</taxon>
        <taxon>Burkholderiaceae</taxon>
        <taxon>Burkholderia</taxon>
    </lineage>
</organism>
<evidence type="ECO:0008006" key="3">
    <source>
        <dbReference type="Google" id="ProtNLM"/>
    </source>
</evidence>
<comment type="caution">
    <text evidence="1">The sequence shown here is derived from an EMBL/GenBank/DDBJ whole genome shotgun (WGS) entry which is preliminary data.</text>
</comment>